<evidence type="ECO:0000256" key="7">
    <source>
        <dbReference type="ARBA" id="ARBA00022777"/>
    </source>
</evidence>
<dbReference type="Pfam" id="PF03830">
    <property type="entry name" value="PTSIIB_sorb"/>
    <property type="match status" value="1"/>
</dbReference>
<evidence type="ECO:0000256" key="3">
    <source>
        <dbReference type="ARBA" id="ARBA00022490"/>
    </source>
</evidence>
<sequence>MIKLFRIDERLIHGQVAIKWSRHTDVDHIVVANDGAASSEIMKKTLLMAAPAGVKTAIRTVKDAVTLLNDPRCDKFKILVLVNSPEDALKLVESISGIPYINVGNYGRVAPEKPGMKRSRYGSNIYCDESEVAAFKKLLASGLRCIYQTTPENPAEDLGKIFS</sequence>
<keyword evidence="5" id="KW-0808">Transferase</keyword>
<evidence type="ECO:0000256" key="2">
    <source>
        <dbReference type="ARBA" id="ARBA00022448"/>
    </source>
</evidence>
<keyword evidence="3" id="KW-0963">Cytoplasm</keyword>
<protein>
    <submittedName>
        <fullName evidence="9">PTS sugar transporter subunit IIB</fullName>
    </submittedName>
</protein>
<feature type="domain" description="PTS EIIB type-4" evidence="8">
    <location>
        <begin position="1"/>
        <end position="163"/>
    </location>
</feature>
<name>A0A9D2K5P0_9FIRM</name>
<proteinExistence type="predicted"/>
<dbReference type="EMBL" id="DXBC01000051">
    <property type="protein sequence ID" value="HIZ78847.1"/>
    <property type="molecule type" value="Genomic_DNA"/>
</dbReference>
<evidence type="ECO:0000256" key="1">
    <source>
        <dbReference type="ARBA" id="ARBA00004496"/>
    </source>
</evidence>
<keyword evidence="6" id="KW-0598">Phosphotransferase system</keyword>
<evidence type="ECO:0000256" key="5">
    <source>
        <dbReference type="ARBA" id="ARBA00022679"/>
    </source>
</evidence>
<comment type="caution">
    <text evidence="9">The sequence shown here is derived from an EMBL/GenBank/DDBJ whole genome shotgun (WGS) entry which is preliminary data.</text>
</comment>
<dbReference type="GO" id="GO:0009401">
    <property type="term" value="P:phosphoenolpyruvate-dependent sugar phosphotransferase system"/>
    <property type="evidence" value="ECO:0007669"/>
    <property type="project" value="UniProtKB-KW"/>
</dbReference>
<evidence type="ECO:0000313" key="9">
    <source>
        <dbReference type="EMBL" id="HIZ78847.1"/>
    </source>
</evidence>
<reference evidence="9" key="2">
    <citation type="submission" date="2021-04" db="EMBL/GenBank/DDBJ databases">
        <authorList>
            <person name="Gilroy R."/>
        </authorList>
    </citation>
    <scope>NUCLEOTIDE SEQUENCE</scope>
    <source>
        <strain evidence="9">ChiBcec1-1093</strain>
    </source>
</reference>
<accession>A0A9D2K5P0</accession>
<dbReference type="InterPro" id="IPR004720">
    <property type="entry name" value="PTS_IIB_sorbose-sp"/>
</dbReference>
<dbReference type="InterPro" id="IPR036667">
    <property type="entry name" value="PTS_IIB_sorbose-sp_sf"/>
</dbReference>
<evidence type="ECO:0000259" key="8">
    <source>
        <dbReference type="PROSITE" id="PS51101"/>
    </source>
</evidence>
<evidence type="ECO:0000256" key="4">
    <source>
        <dbReference type="ARBA" id="ARBA00022597"/>
    </source>
</evidence>
<keyword evidence="7" id="KW-0418">Kinase</keyword>
<evidence type="ECO:0000256" key="6">
    <source>
        <dbReference type="ARBA" id="ARBA00022683"/>
    </source>
</evidence>
<dbReference type="Proteomes" id="UP000824101">
    <property type="component" value="Unassembled WGS sequence"/>
</dbReference>
<dbReference type="PROSITE" id="PS51101">
    <property type="entry name" value="PTS_EIIB_TYPE_4"/>
    <property type="match status" value="1"/>
</dbReference>
<evidence type="ECO:0000313" key="10">
    <source>
        <dbReference type="Proteomes" id="UP000824101"/>
    </source>
</evidence>
<organism evidence="9 10">
    <name type="scientific">Candidatus Lachnoclostridium stercorigallinarum</name>
    <dbReference type="NCBI Taxonomy" id="2838634"/>
    <lineage>
        <taxon>Bacteria</taxon>
        <taxon>Bacillati</taxon>
        <taxon>Bacillota</taxon>
        <taxon>Clostridia</taxon>
        <taxon>Lachnospirales</taxon>
        <taxon>Lachnospiraceae</taxon>
    </lineage>
</organism>
<dbReference type="SUPFAM" id="SSF52728">
    <property type="entry name" value="PTS IIb component"/>
    <property type="match status" value="1"/>
</dbReference>
<dbReference type="AlphaFoldDB" id="A0A9D2K5P0"/>
<reference evidence="9" key="1">
    <citation type="journal article" date="2021" name="PeerJ">
        <title>Extensive microbial diversity within the chicken gut microbiome revealed by metagenomics and culture.</title>
        <authorList>
            <person name="Gilroy R."/>
            <person name="Ravi A."/>
            <person name="Getino M."/>
            <person name="Pursley I."/>
            <person name="Horton D.L."/>
            <person name="Alikhan N.F."/>
            <person name="Baker D."/>
            <person name="Gharbi K."/>
            <person name="Hall N."/>
            <person name="Watson M."/>
            <person name="Adriaenssens E.M."/>
            <person name="Foster-Nyarko E."/>
            <person name="Jarju S."/>
            <person name="Secka A."/>
            <person name="Antonio M."/>
            <person name="Oren A."/>
            <person name="Chaudhuri R.R."/>
            <person name="La Ragione R."/>
            <person name="Hildebrand F."/>
            <person name="Pallen M.J."/>
        </authorList>
    </citation>
    <scope>NUCLEOTIDE SEQUENCE</scope>
    <source>
        <strain evidence="9">ChiBcec1-1093</strain>
    </source>
</reference>
<dbReference type="GO" id="GO:0005737">
    <property type="term" value="C:cytoplasm"/>
    <property type="evidence" value="ECO:0007669"/>
    <property type="project" value="UniProtKB-SubCell"/>
</dbReference>
<dbReference type="Gene3D" id="3.40.35.10">
    <property type="entry name" value="Phosphotransferase system, sorbose subfamily IIB component"/>
    <property type="match status" value="1"/>
</dbReference>
<gene>
    <name evidence="9" type="ORF">IAA17_03585</name>
</gene>
<keyword evidence="4 9" id="KW-0762">Sugar transport</keyword>
<keyword evidence="2" id="KW-0813">Transport</keyword>
<comment type="subcellular location">
    <subcellularLocation>
        <location evidence="1">Cytoplasm</location>
    </subcellularLocation>
</comment>
<dbReference type="GO" id="GO:0008982">
    <property type="term" value="F:protein-N(PI)-phosphohistidine-sugar phosphotransferase activity"/>
    <property type="evidence" value="ECO:0007669"/>
    <property type="project" value="InterPro"/>
</dbReference>
<dbReference type="GO" id="GO:0016301">
    <property type="term" value="F:kinase activity"/>
    <property type="evidence" value="ECO:0007669"/>
    <property type="project" value="UniProtKB-KW"/>
</dbReference>